<comment type="caution">
    <text evidence="3">The sequence shown here is derived from an EMBL/GenBank/DDBJ whole genome shotgun (WGS) entry which is preliminary data.</text>
</comment>
<dbReference type="Proteomes" id="UP001610563">
    <property type="component" value="Unassembled WGS sequence"/>
</dbReference>
<dbReference type="PROSITE" id="PS51257">
    <property type="entry name" value="PROKAR_LIPOPROTEIN"/>
    <property type="match status" value="1"/>
</dbReference>
<dbReference type="InterPro" id="IPR027417">
    <property type="entry name" value="P-loop_NTPase"/>
</dbReference>
<feature type="domain" description="Nephrocystin 3-like N-terminal" evidence="2">
    <location>
        <begin position="2"/>
        <end position="163"/>
    </location>
</feature>
<gene>
    <name evidence="3" type="ORF">BJX66DRAFT_251515</name>
</gene>
<dbReference type="PANTHER" id="PTHR10039:SF16">
    <property type="entry name" value="GPI INOSITOL-DEACYLASE"/>
    <property type="match status" value="1"/>
</dbReference>
<accession>A0ABR4FZL4</accession>
<dbReference type="Gene3D" id="3.40.50.300">
    <property type="entry name" value="P-loop containing nucleotide triphosphate hydrolases"/>
    <property type="match status" value="1"/>
</dbReference>
<organism evidence="3 4">
    <name type="scientific">Aspergillus keveii</name>
    <dbReference type="NCBI Taxonomy" id="714993"/>
    <lineage>
        <taxon>Eukaryota</taxon>
        <taxon>Fungi</taxon>
        <taxon>Dikarya</taxon>
        <taxon>Ascomycota</taxon>
        <taxon>Pezizomycotina</taxon>
        <taxon>Eurotiomycetes</taxon>
        <taxon>Eurotiomycetidae</taxon>
        <taxon>Eurotiales</taxon>
        <taxon>Aspergillaceae</taxon>
        <taxon>Aspergillus</taxon>
        <taxon>Aspergillus subgen. Nidulantes</taxon>
    </lineage>
</organism>
<keyword evidence="4" id="KW-1185">Reference proteome</keyword>
<protein>
    <recommendedName>
        <fullName evidence="2">Nephrocystin 3-like N-terminal domain-containing protein</fullName>
    </recommendedName>
</protein>
<dbReference type="Pfam" id="PF24883">
    <property type="entry name" value="NPHP3_N"/>
    <property type="match status" value="1"/>
</dbReference>
<keyword evidence="1" id="KW-0677">Repeat</keyword>
<evidence type="ECO:0000259" key="2">
    <source>
        <dbReference type="Pfam" id="PF24883"/>
    </source>
</evidence>
<proteinExistence type="predicted"/>
<sequence>MWFIEGKNFQNWQSGGNSFLWLNGFAGCGKSVLCSIAIQHAMRQSCNNPADVGIAFFYFEFNDESKQCASGMLRALVLQLSEQHQECHTYLSQLHRTHQSSSPPNEVLLEYLQDMIRRFDQVYVFLDALDESARTKERETVLETVTTMRAWGIPDLHLLVTSRDELDIRRSLSLGSHQDISLRNDGVQSDLERYISDKLRTSPNLRRWERYHDQIKQALLKQAQGV</sequence>
<reference evidence="3 4" key="1">
    <citation type="submission" date="2024-07" db="EMBL/GenBank/DDBJ databases">
        <title>Section-level genome sequencing and comparative genomics of Aspergillus sections Usti and Cavernicolus.</title>
        <authorList>
            <consortium name="Lawrence Berkeley National Laboratory"/>
            <person name="Nybo J.L."/>
            <person name="Vesth T.C."/>
            <person name="Theobald S."/>
            <person name="Frisvad J.C."/>
            <person name="Larsen T.O."/>
            <person name="Kjaerboelling I."/>
            <person name="Rothschild-Mancinelli K."/>
            <person name="Lyhne E.K."/>
            <person name="Kogle M.E."/>
            <person name="Barry K."/>
            <person name="Clum A."/>
            <person name="Na H."/>
            <person name="Ledsgaard L."/>
            <person name="Lin J."/>
            <person name="Lipzen A."/>
            <person name="Kuo A."/>
            <person name="Riley R."/>
            <person name="Mondo S."/>
            <person name="Labutti K."/>
            <person name="Haridas S."/>
            <person name="Pangalinan J."/>
            <person name="Salamov A.A."/>
            <person name="Simmons B.A."/>
            <person name="Magnuson J.K."/>
            <person name="Chen J."/>
            <person name="Drula E."/>
            <person name="Henrissat B."/>
            <person name="Wiebenga A."/>
            <person name="Lubbers R.J."/>
            <person name="Gomes A.C."/>
            <person name="Makela M.R."/>
            <person name="Stajich J."/>
            <person name="Grigoriev I.V."/>
            <person name="Mortensen U.H."/>
            <person name="De Vries R.P."/>
            <person name="Baker S.E."/>
            <person name="Andersen M.R."/>
        </authorList>
    </citation>
    <scope>NUCLEOTIDE SEQUENCE [LARGE SCALE GENOMIC DNA]</scope>
    <source>
        <strain evidence="3 4">CBS 209.92</strain>
    </source>
</reference>
<evidence type="ECO:0000256" key="1">
    <source>
        <dbReference type="ARBA" id="ARBA00022737"/>
    </source>
</evidence>
<dbReference type="PANTHER" id="PTHR10039">
    <property type="entry name" value="AMELOGENIN"/>
    <property type="match status" value="1"/>
</dbReference>
<evidence type="ECO:0000313" key="3">
    <source>
        <dbReference type="EMBL" id="KAL2788701.1"/>
    </source>
</evidence>
<dbReference type="SUPFAM" id="SSF52540">
    <property type="entry name" value="P-loop containing nucleoside triphosphate hydrolases"/>
    <property type="match status" value="1"/>
</dbReference>
<name>A0ABR4FZL4_9EURO</name>
<dbReference type="InterPro" id="IPR056884">
    <property type="entry name" value="NPHP3-like_N"/>
</dbReference>
<dbReference type="EMBL" id="JBFTWV010000075">
    <property type="protein sequence ID" value="KAL2788701.1"/>
    <property type="molecule type" value="Genomic_DNA"/>
</dbReference>
<evidence type="ECO:0000313" key="4">
    <source>
        <dbReference type="Proteomes" id="UP001610563"/>
    </source>
</evidence>